<name>A0A2V3IPL6_9FLOR</name>
<dbReference type="InterPro" id="IPR050101">
    <property type="entry name" value="CinA"/>
</dbReference>
<dbReference type="OrthoDB" id="448496at2759"/>
<organism evidence="2 3">
    <name type="scientific">Gracilariopsis chorda</name>
    <dbReference type="NCBI Taxonomy" id="448386"/>
    <lineage>
        <taxon>Eukaryota</taxon>
        <taxon>Rhodophyta</taxon>
        <taxon>Florideophyceae</taxon>
        <taxon>Rhodymeniophycidae</taxon>
        <taxon>Gracilariales</taxon>
        <taxon>Gracilariaceae</taxon>
        <taxon>Gracilariopsis</taxon>
    </lineage>
</organism>
<dbReference type="EMBL" id="NBIV01000139">
    <property type="protein sequence ID" value="PXF43070.1"/>
    <property type="molecule type" value="Genomic_DNA"/>
</dbReference>
<accession>A0A2V3IPL6</accession>
<comment type="caution">
    <text evidence="2">The sequence shown here is derived from an EMBL/GenBank/DDBJ whole genome shotgun (WGS) entry which is preliminary data.</text>
</comment>
<feature type="domain" description="MoaB/Mog" evidence="1">
    <location>
        <begin position="8"/>
        <end position="166"/>
    </location>
</feature>
<dbReference type="PANTHER" id="PTHR13939">
    <property type="entry name" value="NICOTINAMIDE-NUCLEOTIDE AMIDOHYDROLASE PNCC"/>
    <property type="match status" value="1"/>
</dbReference>
<evidence type="ECO:0000313" key="2">
    <source>
        <dbReference type="EMBL" id="PXF43070.1"/>
    </source>
</evidence>
<dbReference type="PANTHER" id="PTHR13939:SF0">
    <property type="entry name" value="NMN AMIDOHYDROLASE-LIKE PROTEIN YFAY"/>
    <property type="match status" value="1"/>
</dbReference>
<dbReference type="Pfam" id="PF24102">
    <property type="entry name" value="FLAD1_M"/>
    <property type="match status" value="1"/>
</dbReference>
<keyword evidence="3" id="KW-1185">Reference proteome</keyword>
<evidence type="ECO:0000259" key="1">
    <source>
        <dbReference type="SMART" id="SM00852"/>
    </source>
</evidence>
<gene>
    <name evidence="2" type="ORF">BWQ96_07217</name>
</gene>
<evidence type="ECO:0000313" key="3">
    <source>
        <dbReference type="Proteomes" id="UP000247409"/>
    </source>
</evidence>
<dbReference type="Gene3D" id="3.40.980.10">
    <property type="entry name" value="MoaB/Mog-like domain"/>
    <property type="match status" value="1"/>
</dbReference>
<dbReference type="STRING" id="448386.A0A2V3IPL6"/>
<sequence length="247" mass="26972">MINRKSAAALIIGDEILSGKTLDTNTQTLAKHLVRMGVTLQKTETIRDSVDIISEAVKRLSESHDMVFTSGGIGPTLDDLTYEGVAKAFGLNLLKHEATIARMHEIQPNLVLNEARLRMATLPEKCDAIWTGGLWVPLVCVHNVYVLPGIPRLFSSMIESIPSDHFGDVPPRERKILWCDLAEGDLAATLDKAAKEYDVAIGSYPATNNDSKKLYRTMVTVEGDEADIVIAAAEQLKGALNARYGTV</sequence>
<dbReference type="InterPro" id="IPR056596">
    <property type="entry name" value="FLAD1_M"/>
</dbReference>
<dbReference type="AlphaFoldDB" id="A0A2V3IPL6"/>
<dbReference type="InterPro" id="IPR036425">
    <property type="entry name" value="MoaB/Mog-like_dom_sf"/>
</dbReference>
<dbReference type="CDD" id="cd00885">
    <property type="entry name" value="cinA"/>
    <property type="match status" value="1"/>
</dbReference>
<proteinExistence type="predicted"/>
<dbReference type="SUPFAM" id="SSF53218">
    <property type="entry name" value="Molybdenum cofactor biosynthesis proteins"/>
    <property type="match status" value="1"/>
</dbReference>
<dbReference type="Pfam" id="PF00994">
    <property type="entry name" value="MoCF_biosynth"/>
    <property type="match status" value="1"/>
</dbReference>
<dbReference type="SMART" id="SM00852">
    <property type="entry name" value="MoCF_biosynth"/>
    <property type="match status" value="1"/>
</dbReference>
<reference evidence="2 3" key="1">
    <citation type="journal article" date="2018" name="Mol. Biol. Evol.">
        <title>Analysis of the draft genome of the red seaweed Gracilariopsis chorda provides insights into genome size evolution in Rhodophyta.</title>
        <authorList>
            <person name="Lee J."/>
            <person name="Yang E.C."/>
            <person name="Graf L."/>
            <person name="Yang J.H."/>
            <person name="Qiu H."/>
            <person name="Zel Zion U."/>
            <person name="Chan C.X."/>
            <person name="Stephens T.G."/>
            <person name="Weber A.P.M."/>
            <person name="Boo G.H."/>
            <person name="Boo S.M."/>
            <person name="Kim K.M."/>
            <person name="Shin Y."/>
            <person name="Jung M."/>
            <person name="Lee S.J."/>
            <person name="Yim H.S."/>
            <person name="Lee J.H."/>
            <person name="Bhattacharya D."/>
            <person name="Yoon H.S."/>
        </authorList>
    </citation>
    <scope>NUCLEOTIDE SEQUENCE [LARGE SCALE GENOMIC DNA]</scope>
    <source>
        <strain evidence="2 3">SKKU-2015</strain>
        <tissue evidence="2">Whole body</tissue>
    </source>
</reference>
<protein>
    <recommendedName>
        <fullName evidence="1">MoaB/Mog domain-containing protein</fullName>
    </recommendedName>
</protein>
<dbReference type="InterPro" id="IPR001453">
    <property type="entry name" value="MoaB/Mog_dom"/>
</dbReference>
<dbReference type="Proteomes" id="UP000247409">
    <property type="component" value="Unassembled WGS sequence"/>
</dbReference>